<feature type="transmembrane region" description="Helical" evidence="4">
    <location>
        <begin position="188"/>
        <end position="207"/>
    </location>
</feature>
<dbReference type="InterPro" id="IPR018062">
    <property type="entry name" value="HTH_AraC-typ_CS"/>
</dbReference>
<name>A0ABU7I5W4_9SPHI</name>
<dbReference type="InterPro" id="IPR020449">
    <property type="entry name" value="Tscrpt_reg_AraC-type_HTH"/>
</dbReference>
<dbReference type="EMBL" id="JAZDQT010000001">
    <property type="protein sequence ID" value="MEE1944860.1"/>
    <property type="molecule type" value="Genomic_DNA"/>
</dbReference>
<feature type="transmembrane region" description="Helical" evidence="4">
    <location>
        <begin position="121"/>
        <end position="140"/>
    </location>
</feature>
<evidence type="ECO:0000256" key="1">
    <source>
        <dbReference type="ARBA" id="ARBA00023015"/>
    </source>
</evidence>
<evidence type="ECO:0000313" key="6">
    <source>
        <dbReference type="EMBL" id="MEE1944860.1"/>
    </source>
</evidence>
<dbReference type="Pfam" id="PF12833">
    <property type="entry name" value="HTH_18"/>
    <property type="match status" value="1"/>
</dbReference>
<proteinExistence type="predicted"/>
<dbReference type="InterPro" id="IPR009057">
    <property type="entry name" value="Homeodomain-like_sf"/>
</dbReference>
<dbReference type="PRINTS" id="PR00032">
    <property type="entry name" value="HTHARAC"/>
</dbReference>
<keyword evidence="4" id="KW-0812">Transmembrane</keyword>
<feature type="domain" description="HTH araC/xylS-type" evidence="5">
    <location>
        <begin position="244"/>
        <end position="347"/>
    </location>
</feature>
<dbReference type="SUPFAM" id="SSF46689">
    <property type="entry name" value="Homeodomain-like"/>
    <property type="match status" value="1"/>
</dbReference>
<keyword evidence="4" id="KW-1133">Transmembrane helix</keyword>
<dbReference type="PANTHER" id="PTHR43280:SF2">
    <property type="entry name" value="HTH-TYPE TRANSCRIPTIONAL REGULATOR EXSA"/>
    <property type="match status" value="1"/>
</dbReference>
<keyword evidence="3" id="KW-0804">Transcription</keyword>
<dbReference type="PROSITE" id="PS00041">
    <property type="entry name" value="HTH_ARAC_FAMILY_1"/>
    <property type="match status" value="1"/>
</dbReference>
<evidence type="ECO:0000256" key="4">
    <source>
        <dbReference type="SAM" id="Phobius"/>
    </source>
</evidence>
<keyword evidence="2" id="KW-0238">DNA-binding</keyword>
<evidence type="ECO:0000259" key="5">
    <source>
        <dbReference type="PROSITE" id="PS01124"/>
    </source>
</evidence>
<gene>
    <name evidence="6" type="ORF">VRU48_07070</name>
</gene>
<dbReference type="InterPro" id="IPR018060">
    <property type="entry name" value="HTH_AraC"/>
</dbReference>
<keyword evidence="1" id="KW-0805">Transcription regulation</keyword>
<feature type="transmembrane region" description="Helical" evidence="4">
    <location>
        <begin position="152"/>
        <end position="176"/>
    </location>
</feature>
<keyword evidence="4" id="KW-0472">Membrane</keyword>
<feature type="transmembrane region" description="Helical" evidence="4">
    <location>
        <begin position="57"/>
        <end position="72"/>
    </location>
</feature>
<accession>A0ABU7I5W4</accession>
<evidence type="ECO:0000256" key="2">
    <source>
        <dbReference type="ARBA" id="ARBA00023125"/>
    </source>
</evidence>
<feature type="transmembrane region" description="Helical" evidence="4">
    <location>
        <begin position="84"/>
        <end position="101"/>
    </location>
</feature>
<dbReference type="RefSeq" id="WP_330107219.1">
    <property type="nucleotide sequence ID" value="NZ_JAZDQT010000001.1"/>
</dbReference>
<evidence type="ECO:0000313" key="7">
    <source>
        <dbReference type="Proteomes" id="UP001336835"/>
    </source>
</evidence>
<feature type="transmembrane region" description="Helical" evidence="4">
    <location>
        <begin position="20"/>
        <end position="37"/>
    </location>
</feature>
<reference evidence="6 7" key="1">
    <citation type="submission" date="2024-01" db="EMBL/GenBank/DDBJ databases">
        <title>Pedobacter sp. nov., isolated from fresh soil.</title>
        <authorList>
            <person name="Le N.T.T."/>
        </authorList>
    </citation>
    <scope>NUCLEOTIDE SEQUENCE [LARGE SCALE GENOMIC DNA]</scope>
    <source>
        <strain evidence="6 7">KR3-3</strain>
    </source>
</reference>
<dbReference type="PANTHER" id="PTHR43280">
    <property type="entry name" value="ARAC-FAMILY TRANSCRIPTIONAL REGULATOR"/>
    <property type="match status" value="1"/>
</dbReference>
<organism evidence="6 7">
    <name type="scientific">Pedobacter albus</name>
    <dbReference type="NCBI Taxonomy" id="3113905"/>
    <lineage>
        <taxon>Bacteria</taxon>
        <taxon>Pseudomonadati</taxon>
        <taxon>Bacteroidota</taxon>
        <taxon>Sphingobacteriia</taxon>
        <taxon>Sphingobacteriales</taxon>
        <taxon>Sphingobacteriaceae</taxon>
        <taxon>Pedobacter</taxon>
    </lineage>
</organism>
<dbReference type="Proteomes" id="UP001336835">
    <property type="component" value="Unassembled WGS sequence"/>
</dbReference>
<dbReference type="SMART" id="SM00342">
    <property type="entry name" value="HTH_ARAC"/>
    <property type="match status" value="1"/>
</dbReference>
<evidence type="ECO:0000256" key="3">
    <source>
        <dbReference type="ARBA" id="ARBA00023163"/>
    </source>
</evidence>
<sequence length="353" mass="41066">MLKLNYPKWVLRLNRLGNDFRLLTTLIFILGILNIIYKFDWADGGIKAAFNMWNPSWLLFGPLLYCAYRSLVNKPLSITFRNSLHLVPFMGFSLFYLIVALTTDMNNPWGSYAFTFYQNSYGIIILSLIPYSVHVLAKIWKSSTRNKPDADILLVTIAALYILIAILVSLMIIGWGIAKIDMGFDYRYFAYGLLVFINIAICWYWVVGDKKAIKAKFMELEDSLQLKSYKNSALADEQANEYKERIVNYFEDTRVYLEPSLSLDFLSKELGIPKHYFSQLFNVYLERSFHNFVADYRILYAIELLSDNQGRLKIESLAYSCGFNSKTSFNKYFKERTGFTPSEYLLQLERQSA</sequence>
<dbReference type="PROSITE" id="PS01124">
    <property type="entry name" value="HTH_ARAC_FAMILY_2"/>
    <property type="match status" value="1"/>
</dbReference>
<protein>
    <submittedName>
        <fullName evidence="6">AraC family transcriptional regulator</fullName>
    </submittedName>
</protein>
<dbReference type="Gene3D" id="1.10.10.60">
    <property type="entry name" value="Homeodomain-like"/>
    <property type="match status" value="2"/>
</dbReference>
<keyword evidence="7" id="KW-1185">Reference proteome</keyword>
<comment type="caution">
    <text evidence="6">The sequence shown here is derived from an EMBL/GenBank/DDBJ whole genome shotgun (WGS) entry which is preliminary data.</text>
</comment>